<gene>
    <name evidence="1" type="primary">pmoA</name>
</gene>
<dbReference type="EMBL" id="LK021643">
    <property type="protein sequence ID" value="CDQ47732.1"/>
    <property type="molecule type" value="Genomic_DNA"/>
</dbReference>
<protein>
    <submittedName>
        <fullName evidence="1">Particulate methane monooxygenase</fullName>
    </submittedName>
</protein>
<proteinExistence type="predicted"/>
<reference evidence="1" key="1">
    <citation type="submission" date="2014-04" db="EMBL/GenBank/DDBJ databases">
        <authorList>
            <person name="Chronopoulou M."/>
        </authorList>
    </citation>
    <scope>NUCLEOTIDE SEQUENCE</scope>
</reference>
<keyword evidence="1" id="KW-0503">Monooxygenase</keyword>
<dbReference type="GO" id="GO:0004497">
    <property type="term" value="F:monooxygenase activity"/>
    <property type="evidence" value="ECO:0007669"/>
    <property type="project" value="UniProtKB-KW"/>
</dbReference>
<feature type="non-terminal residue" evidence="1">
    <location>
        <position position="140"/>
    </location>
</feature>
<accession>A0A060VG12</accession>
<organism evidence="1">
    <name type="scientific">uncultured methanotrophic bacterium</name>
    <dbReference type="NCBI Taxonomy" id="288814"/>
    <lineage>
        <taxon>Bacteria</taxon>
        <taxon>environmental samples</taxon>
    </lineage>
</organism>
<name>A0A060VG12_9BACT</name>
<keyword evidence="1" id="KW-0560">Oxidoreductase</keyword>
<dbReference type="AlphaFoldDB" id="A0A060VG12"/>
<sequence length="140" mass="15201">SPSRRPYRSCCGSVCVYRGARRCVYWACCSVSGSTATSTSGVGPYFPDHPVLPIADRAGRHPARRRSVAERQLPAHRHCRRHGLGLDLLPGQLAGDCAVPRTGGIQRHVAVGSRPAGLQLCAYGTPEYIRMVEKGTLRTF</sequence>
<dbReference type="Gene3D" id="1.20.1450.10">
    <property type="entry name" value="Ammonia/particulate methane monooxygenase, subunit A"/>
    <property type="match status" value="1"/>
</dbReference>
<dbReference type="InterPro" id="IPR037001">
    <property type="entry name" value="NH3/CH4_mOase_suA_sf"/>
</dbReference>
<evidence type="ECO:0000313" key="1">
    <source>
        <dbReference type="EMBL" id="CDQ47732.1"/>
    </source>
</evidence>
<feature type="non-terminal residue" evidence="1">
    <location>
        <position position="1"/>
    </location>
</feature>
<reference evidence="1" key="2">
    <citation type="submission" date="2014-06" db="EMBL/GenBank/DDBJ databases">
        <title>Sustained carbon fixation efficiency of riverbed methanotrophy across a gradient of functional gene abundance and diversity.</title>
        <authorList>
            <person name="Trimmer M."/>
            <person name="Shelley F.C."/>
            <person name="Maanoja S.T."/>
            <person name="Chronopoulou P.-M."/>
            <person name="Purdy K.J."/>
            <person name="Grey J."/>
        </authorList>
    </citation>
    <scope>NUCLEOTIDE SEQUENCE</scope>
</reference>